<dbReference type="Proteomes" id="UP001054945">
    <property type="component" value="Unassembled WGS sequence"/>
</dbReference>
<name>A0AAV4V872_CAEEX</name>
<evidence type="ECO:0000313" key="2">
    <source>
        <dbReference type="Proteomes" id="UP001054945"/>
    </source>
</evidence>
<evidence type="ECO:0000313" key="1">
    <source>
        <dbReference type="EMBL" id="GIY66104.1"/>
    </source>
</evidence>
<keyword evidence="2" id="KW-1185">Reference proteome</keyword>
<proteinExistence type="predicted"/>
<comment type="caution">
    <text evidence="1">The sequence shown here is derived from an EMBL/GenBank/DDBJ whole genome shotgun (WGS) entry which is preliminary data.</text>
</comment>
<sequence length="150" mass="18348">MWNSLPQAPYCFMQDMFDNPSSMRYVLCSFIQRDKGDYVSNSFTYSRNYYLPPATLYDATECAFTFMSRVEQRKFARKHTFKFLCYFLHWPRQDHFIEMVKEILPFIEFTTFGLLLQAIYEHIKIRPGWRDYDYRSLFGNYFRFLQTTLK</sequence>
<reference evidence="1 2" key="1">
    <citation type="submission" date="2021-06" db="EMBL/GenBank/DDBJ databases">
        <title>Caerostris extrusa draft genome.</title>
        <authorList>
            <person name="Kono N."/>
            <person name="Arakawa K."/>
        </authorList>
    </citation>
    <scope>NUCLEOTIDE SEQUENCE [LARGE SCALE GENOMIC DNA]</scope>
</reference>
<accession>A0AAV4V872</accession>
<organism evidence="1 2">
    <name type="scientific">Caerostris extrusa</name>
    <name type="common">Bark spider</name>
    <name type="synonym">Caerostris bankana</name>
    <dbReference type="NCBI Taxonomy" id="172846"/>
    <lineage>
        <taxon>Eukaryota</taxon>
        <taxon>Metazoa</taxon>
        <taxon>Ecdysozoa</taxon>
        <taxon>Arthropoda</taxon>
        <taxon>Chelicerata</taxon>
        <taxon>Arachnida</taxon>
        <taxon>Araneae</taxon>
        <taxon>Araneomorphae</taxon>
        <taxon>Entelegynae</taxon>
        <taxon>Araneoidea</taxon>
        <taxon>Araneidae</taxon>
        <taxon>Caerostris</taxon>
    </lineage>
</organism>
<dbReference type="EMBL" id="BPLR01014075">
    <property type="protein sequence ID" value="GIY66104.1"/>
    <property type="molecule type" value="Genomic_DNA"/>
</dbReference>
<protein>
    <submittedName>
        <fullName evidence="1">Uncharacterized protein</fullName>
    </submittedName>
</protein>
<gene>
    <name evidence="1" type="ORF">CEXT_298981</name>
</gene>
<dbReference type="AlphaFoldDB" id="A0AAV4V872"/>